<gene>
    <name evidence="7" type="ORF">HZ995_00305</name>
</gene>
<sequence length="156" mass="16026">MKHLVTATLTCLALASPALAAGDADKGKSVFGKCKSCHTIAAPDGEVFVKGGRTGPNLYGVVGRTAGTADFRFSKALVGAGENGLIWDEAQIAGFVLDPRGFLKDLGGDNKTKMTFKLRKGGEDVAAYLATFGAVVAEEEAEPAETESTEGAAASE</sequence>
<keyword evidence="5" id="KW-0732">Signal</keyword>
<evidence type="ECO:0000313" key="8">
    <source>
        <dbReference type="Proteomes" id="UP000665026"/>
    </source>
</evidence>
<feature type="chain" id="PRO_5037054674" evidence="5">
    <location>
        <begin position="21"/>
        <end position="156"/>
    </location>
</feature>
<evidence type="ECO:0000256" key="5">
    <source>
        <dbReference type="SAM" id="SignalP"/>
    </source>
</evidence>
<dbReference type="SUPFAM" id="SSF46626">
    <property type="entry name" value="Cytochrome c"/>
    <property type="match status" value="1"/>
</dbReference>
<protein>
    <submittedName>
        <fullName evidence="7">Cytochrome C</fullName>
    </submittedName>
</protein>
<dbReference type="RefSeq" id="WP_209356713.1">
    <property type="nucleotide sequence ID" value="NZ_CP060010.1"/>
</dbReference>
<organism evidence="7 8">
    <name type="scientific">Cognatishimia activa</name>
    <dbReference type="NCBI Taxonomy" id="1715691"/>
    <lineage>
        <taxon>Bacteria</taxon>
        <taxon>Pseudomonadati</taxon>
        <taxon>Pseudomonadota</taxon>
        <taxon>Alphaproteobacteria</taxon>
        <taxon>Rhodobacterales</taxon>
        <taxon>Paracoccaceae</taxon>
        <taxon>Cognatishimia</taxon>
    </lineage>
</organism>
<proteinExistence type="predicted"/>
<dbReference type="GO" id="GO:0020037">
    <property type="term" value="F:heme binding"/>
    <property type="evidence" value="ECO:0007669"/>
    <property type="project" value="InterPro"/>
</dbReference>
<dbReference type="KEGG" id="cact:HZ995_00305"/>
<feature type="signal peptide" evidence="5">
    <location>
        <begin position="1"/>
        <end position="20"/>
    </location>
</feature>
<keyword evidence="1 4" id="KW-0349">Heme</keyword>
<evidence type="ECO:0000256" key="3">
    <source>
        <dbReference type="ARBA" id="ARBA00023004"/>
    </source>
</evidence>
<evidence type="ECO:0000259" key="6">
    <source>
        <dbReference type="PROSITE" id="PS51007"/>
    </source>
</evidence>
<evidence type="ECO:0000313" key="7">
    <source>
        <dbReference type="EMBL" id="QTN36009.1"/>
    </source>
</evidence>
<evidence type="ECO:0000256" key="4">
    <source>
        <dbReference type="PROSITE-ProRule" id="PRU00433"/>
    </source>
</evidence>
<accession>A0A975I7H7</accession>
<dbReference type="EMBL" id="CP060010">
    <property type="protein sequence ID" value="QTN36009.1"/>
    <property type="molecule type" value="Genomic_DNA"/>
</dbReference>
<dbReference type="GO" id="GO:0009055">
    <property type="term" value="F:electron transfer activity"/>
    <property type="evidence" value="ECO:0007669"/>
    <property type="project" value="InterPro"/>
</dbReference>
<dbReference type="Gene3D" id="1.10.760.10">
    <property type="entry name" value="Cytochrome c-like domain"/>
    <property type="match status" value="1"/>
</dbReference>
<dbReference type="AlphaFoldDB" id="A0A975I7H7"/>
<evidence type="ECO:0000256" key="2">
    <source>
        <dbReference type="ARBA" id="ARBA00022723"/>
    </source>
</evidence>
<dbReference type="Proteomes" id="UP000665026">
    <property type="component" value="Chromosome"/>
</dbReference>
<keyword evidence="2 4" id="KW-0479">Metal-binding</keyword>
<name>A0A975I7H7_9RHOB</name>
<dbReference type="InterPro" id="IPR009056">
    <property type="entry name" value="Cyt_c-like_dom"/>
</dbReference>
<dbReference type="GO" id="GO:0046872">
    <property type="term" value="F:metal ion binding"/>
    <property type="evidence" value="ECO:0007669"/>
    <property type="project" value="UniProtKB-KW"/>
</dbReference>
<keyword evidence="3 4" id="KW-0408">Iron</keyword>
<evidence type="ECO:0000256" key="1">
    <source>
        <dbReference type="ARBA" id="ARBA00022617"/>
    </source>
</evidence>
<feature type="domain" description="Cytochrome c" evidence="6">
    <location>
        <begin position="22"/>
        <end position="133"/>
    </location>
</feature>
<reference evidence="7" key="1">
    <citation type="submission" date="2020-07" db="EMBL/GenBank/DDBJ databases">
        <title>Genome sequences of bacteria associated with the marine, planktonic diatom Thalassiosira profunda strain ECT2AJA-044.</title>
        <authorList>
            <person name="Gargas C.B."/>
            <person name="Roberts W.R."/>
            <person name="Alverson A.J."/>
        </authorList>
    </citation>
    <scope>NUCLEOTIDE SEQUENCE</scope>
    <source>
        <strain evidence="7">ECT2AJA-044</strain>
    </source>
</reference>
<dbReference type="PROSITE" id="PS51007">
    <property type="entry name" value="CYTC"/>
    <property type="match status" value="1"/>
</dbReference>
<dbReference type="InterPro" id="IPR036909">
    <property type="entry name" value="Cyt_c-like_dom_sf"/>
</dbReference>